<accession>D6WCH4</accession>
<protein>
    <submittedName>
        <fullName evidence="1">Uncharacterized protein</fullName>
    </submittedName>
</protein>
<dbReference type="EMBL" id="KQ971311">
    <property type="protein sequence ID" value="EEZ98871.1"/>
    <property type="molecule type" value="Genomic_DNA"/>
</dbReference>
<evidence type="ECO:0000313" key="1">
    <source>
        <dbReference type="EMBL" id="EEZ98871.1"/>
    </source>
</evidence>
<reference evidence="1 2" key="2">
    <citation type="journal article" date="2010" name="Nucleic Acids Res.">
        <title>BeetleBase in 2010: revisions to provide comprehensive genomic information for Tribolium castaneum.</title>
        <authorList>
            <person name="Kim H.S."/>
            <person name="Murphy T."/>
            <person name="Xia J."/>
            <person name="Caragea D."/>
            <person name="Park Y."/>
            <person name="Beeman R.W."/>
            <person name="Lorenzen M.D."/>
            <person name="Butcher S."/>
            <person name="Manak J.R."/>
            <person name="Brown S.J."/>
        </authorList>
    </citation>
    <scope>GENOME REANNOTATION</scope>
    <source>
        <strain evidence="1 2">Georgia GA2</strain>
    </source>
</reference>
<dbReference type="Proteomes" id="UP000007266">
    <property type="component" value="Linkage group 2"/>
</dbReference>
<name>D6WCH4_TRICA</name>
<proteinExistence type="predicted"/>
<evidence type="ECO:0000313" key="2">
    <source>
        <dbReference type="Proteomes" id="UP000007266"/>
    </source>
</evidence>
<keyword evidence="2" id="KW-1185">Reference proteome</keyword>
<organism evidence="1 2">
    <name type="scientific">Tribolium castaneum</name>
    <name type="common">Red flour beetle</name>
    <dbReference type="NCBI Taxonomy" id="7070"/>
    <lineage>
        <taxon>Eukaryota</taxon>
        <taxon>Metazoa</taxon>
        <taxon>Ecdysozoa</taxon>
        <taxon>Arthropoda</taxon>
        <taxon>Hexapoda</taxon>
        <taxon>Insecta</taxon>
        <taxon>Pterygota</taxon>
        <taxon>Neoptera</taxon>
        <taxon>Endopterygota</taxon>
        <taxon>Coleoptera</taxon>
        <taxon>Polyphaga</taxon>
        <taxon>Cucujiformia</taxon>
        <taxon>Tenebrionidae</taxon>
        <taxon>Tenebrionidae incertae sedis</taxon>
        <taxon>Tribolium</taxon>
    </lineage>
</organism>
<dbReference type="AlphaFoldDB" id="D6WCH4"/>
<dbReference type="HOGENOM" id="CLU_3261170_0_0_1"/>
<sequence length="42" mass="4683">MAAGPRDLEELYWQCLAVVISHHCNLVCDLSTALSRSLIKPE</sequence>
<reference evidence="1 2" key="1">
    <citation type="journal article" date="2008" name="Nature">
        <title>The genome of the model beetle and pest Tribolium castaneum.</title>
        <authorList>
            <consortium name="Tribolium Genome Sequencing Consortium"/>
            <person name="Richards S."/>
            <person name="Gibbs R.A."/>
            <person name="Weinstock G.M."/>
            <person name="Brown S.J."/>
            <person name="Denell R."/>
            <person name="Beeman R.W."/>
            <person name="Gibbs R."/>
            <person name="Beeman R.W."/>
            <person name="Brown S.J."/>
            <person name="Bucher G."/>
            <person name="Friedrich M."/>
            <person name="Grimmelikhuijzen C.J."/>
            <person name="Klingler M."/>
            <person name="Lorenzen M."/>
            <person name="Richards S."/>
            <person name="Roth S."/>
            <person name="Schroder R."/>
            <person name="Tautz D."/>
            <person name="Zdobnov E.M."/>
            <person name="Muzny D."/>
            <person name="Gibbs R.A."/>
            <person name="Weinstock G.M."/>
            <person name="Attaway T."/>
            <person name="Bell S."/>
            <person name="Buhay C.J."/>
            <person name="Chandrabose M.N."/>
            <person name="Chavez D."/>
            <person name="Clerk-Blankenburg K.P."/>
            <person name="Cree A."/>
            <person name="Dao M."/>
            <person name="Davis C."/>
            <person name="Chacko J."/>
            <person name="Dinh H."/>
            <person name="Dugan-Rocha S."/>
            <person name="Fowler G."/>
            <person name="Garner T.T."/>
            <person name="Garnes J."/>
            <person name="Gnirke A."/>
            <person name="Hawes A."/>
            <person name="Hernandez J."/>
            <person name="Hines S."/>
            <person name="Holder M."/>
            <person name="Hume J."/>
            <person name="Jhangiani S.N."/>
            <person name="Joshi V."/>
            <person name="Khan Z.M."/>
            <person name="Jackson L."/>
            <person name="Kovar C."/>
            <person name="Kowis A."/>
            <person name="Lee S."/>
            <person name="Lewis L.R."/>
            <person name="Margolis J."/>
            <person name="Morgan M."/>
            <person name="Nazareth L.V."/>
            <person name="Nguyen N."/>
            <person name="Okwuonu G."/>
            <person name="Parker D."/>
            <person name="Richards S."/>
            <person name="Ruiz S.J."/>
            <person name="Santibanez J."/>
            <person name="Savard J."/>
            <person name="Scherer S.E."/>
            <person name="Schneider B."/>
            <person name="Sodergren E."/>
            <person name="Tautz D."/>
            <person name="Vattahil S."/>
            <person name="Villasana D."/>
            <person name="White C.S."/>
            <person name="Wright R."/>
            <person name="Park Y."/>
            <person name="Beeman R.W."/>
            <person name="Lord J."/>
            <person name="Oppert B."/>
            <person name="Lorenzen M."/>
            <person name="Brown S."/>
            <person name="Wang L."/>
            <person name="Savard J."/>
            <person name="Tautz D."/>
            <person name="Richards S."/>
            <person name="Weinstock G."/>
            <person name="Gibbs R.A."/>
            <person name="Liu Y."/>
            <person name="Worley K."/>
            <person name="Weinstock G."/>
            <person name="Elsik C.G."/>
            <person name="Reese J.T."/>
            <person name="Elhaik E."/>
            <person name="Landan G."/>
            <person name="Graur D."/>
            <person name="Arensburger P."/>
            <person name="Atkinson P."/>
            <person name="Beeman R.W."/>
            <person name="Beidler J."/>
            <person name="Brown S.J."/>
            <person name="Demuth J.P."/>
            <person name="Drury D.W."/>
            <person name="Du Y.Z."/>
            <person name="Fujiwara H."/>
            <person name="Lorenzen M."/>
            <person name="Maselli V."/>
            <person name="Osanai M."/>
            <person name="Park Y."/>
            <person name="Robertson H.M."/>
            <person name="Tu Z."/>
            <person name="Wang J.J."/>
            <person name="Wang S."/>
            <person name="Richards S."/>
            <person name="Song H."/>
            <person name="Zhang L."/>
            <person name="Sodergren E."/>
            <person name="Werner D."/>
            <person name="Stanke M."/>
            <person name="Morgenstern B."/>
            <person name="Solovyev V."/>
            <person name="Kosarev P."/>
            <person name="Brown G."/>
            <person name="Chen H.C."/>
            <person name="Ermolaeva O."/>
            <person name="Hlavina W."/>
            <person name="Kapustin Y."/>
            <person name="Kiryutin B."/>
            <person name="Kitts P."/>
            <person name="Maglott D."/>
            <person name="Pruitt K."/>
            <person name="Sapojnikov V."/>
            <person name="Souvorov A."/>
            <person name="Mackey A.J."/>
            <person name="Waterhouse R.M."/>
            <person name="Wyder S."/>
            <person name="Zdobnov E.M."/>
            <person name="Zdobnov E.M."/>
            <person name="Wyder S."/>
            <person name="Kriventseva E.V."/>
            <person name="Kadowaki T."/>
            <person name="Bork P."/>
            <person name="Aranda M."/>
            <person name="Bao R."/>
            <person name="Beermann A."/>
            <person name="Berns N."/>
            <person name="Bolognesi R."/>
            <person name="Bonneton F."/>
            <person name="Bopp D."/>
            <person name="Brown S.J."/>
            <person name="Bucher G."/>
            <person name="Butts T."/>
            <person name="Chaumot A."/>
            <person name="Denell R.E."/>
            <person name="Ferrier D.E."/>
            <person name="Friedrich M."/>
            <person name="Gordon C.M."/>
            <person name="Jindra M."/>
            <person name="Klingler M."/>
            <person name="Lan Q."/>
            <person name="Lattorff H.M."/>
            <person name="Laudet V."/>
            <person name="von Levetsow C."/>
            <person name="Liu Z."/>
            <person name="Lutz R."/>
            <person name="Lynch J.A."/>
            <person name="da Fonseca R.N."/>
            <person name="Posnien N."/>
            <person name="Reuter R."/>
            <person name="Roth S."/>
            <person name="Savard J."/>
            <person name="Schinko J.B."/>
            <person name="Schmitt C."/>
            <person name="Schoppmeier M."/>
            <person name="Schroder R."/>
            <person name="Shippy T.D."/>
            <person name="Simonnet F."/>
            <person name="Marques-Souza H."/>
            <person name="Tautz D."/>
            <person name="Tomoyasu Y."/>
            <person name="Trauner J."/>
            <person name="Van der Zee M."/>
            <person name="Vervoort M."/>
            <person name="Wittkopp N."/>
            <person name="Wimmer E.A."/>
            <person name="Yang X."/>
            <person name="Jones A.K."/>
            <person name="Sattelle D.B."/>
            <person name="Ebert P.R."/>
            <person name="Nelson D."/>
            <person name="Scott J.G."/>
            <person name="Beeman R.W."/>
            <person name="Muthukrishnan S."/>
            <person name="Kramer K.J."/>
            <person name="Arakane Y."/>
            <person name="Beeman R.W."/>
            <person name="Zhu Q."/>
            <person name="Hogenkamp D."/>
            <person name="Dixit R."/>
            <person name="Oppert B."/>
            <person name="Jiang H."/>
            <person name="Zou Z."/>
            <person name="Marshall J."/>
            <person name="Elpidina E."/>
            <person name="Vinokurov K."/>
            <person name="Oppert C."/>
            <person name="Zou Z."/>
            <person name="Evans J."/>
            <person name="Lu Z."/>
            <person name="Zhao P."/>
            <person name="Sumathipala N."/>
            <person name="Altincicek B."/>
            <person name="Vilcinskas A."/>
            <person name="Williams M."/>
            <person name="Hultmark D."/>
            <person name="Hetru C."/>
            <person name="Jiang H."/>
            <person name="Grimmelikhuijzen C.J."/>
            <person name="Hauser F."/>
            <person name="Cazzamali G."/>
            <person name="Williamson M."/>
            <person name="Park Y."/>
            <person name="Li B."/>
            <person name="Tanaka Y."/>
            <person name="Predel R."/>
            <person name="Neupert S."/>
            <person name="Schachtner J."/>
            <person name="Verleyen P."/>
            <person name="Raible F."/>
            <person name="Bork P."/>
            <person name="Friedrich M."/>
            <person name="Walden K.K."/>
            <person name="Robertson H.M."/>
            <person name="Angeli S."/>
            <person name="Foret S."/>
            <person name="Bucher G."/>
            <person name="Schuetz S."/>
            <person name="Maleszka R."/>
            <person name="Wimmer E.A."/>
            <person name="Beeman R.W."/>
            <person name="Lorenzen M."/>
            <person name="Tomoyasu Y."/>
            <person name="Miller S.C."/>
            <person name="Grossmann D."/>
            <person name="Bucher G."/>
        </authorList>
    </citation>
    <scope>NUCLEOTIDE SEQUENCE [LARGE SCALE GENOMIC DNA]</scope>
    <source>
        <strain evidence="1 2">Georgia GA2</strain>
    </source>
</reference>
<gene>
    <name evidence="1" type="primary">GLEAN_04484</name>
    <name evidence="1" type="ORF">TcasGA2_TC004484</name>
</gene>